<feature type="domain" description="Peptidase C51" evidence="1">
    <location>
        <begin position="32"/>
        <end position="173"/>
    </location>
</feature>
<gene>
    <name evidence="2" type="ORF">DPX39_080024600</name>
</gene>
<evidence type="ECO:0000313" key="2">
    <source>
        <dbReference type="EMBL" id="RHW71122.1"/>
    </source>
</evidence>
<sequence>MVVREAVKRVPKQVVPLHGVCGYAPGCIPAYSNGTDTTFTYQGHYADNFFMGYKWQCVEFARRWLLLRKGLALPQYDFAAHLIHMREVCDAETGEVVSCKFVSQGSPEPPAADALIVYPGTRENIFGHVGVITHVTDALVGVADQNRFFHDWDGRPYAAEFPLECVDGQYFIRDPLVECRGWVTFPERPNRVEGVPLVVSPHVRGPPKVHICKRINYVAGQLWSWCFNRECITFART</sequence>
<dbReference type="Proteomes" id="UP000266743">
    <property type="component" value="Chromosome 8"/>
</dbReference>
<dbReference type="EMBL" id="QSBY01000008">
    <property type="protein sequence ID" value="RHW71122.1"/>
    <property type="molecule type" value="Genomic_DNA"/>
</dbReference>
<comment type="caution">
    <text evidence="2">The sequence shown here is derived from an EMBL/GenBank/DDBJ whole genome shotgun (WGS) entry which is preliminary data.</text>
</comment>
<dbReference type="GO" id="GO:0016874">
    <property type="term" value="F:ligase activity"/>
    <property type="evidence" value="ECO:0007669"/>
    <property type="project" value="TreeGrafter"/>
</dbReference>
<protein>
    <submittedName>
        <fullName evidence="2">Amidase</fullName>
    </submittedName>
</protein>
<organism evidence="2">
    <name type="scientific">Trypanosoma brucei equiperdum</name>
    <dbReference type="NCBI Taxonomy" id="630700"/>
    <lineage>
        <taxon>Eukaryota</taxon>
        <taxon>Discoba</taxon>
        <taxon>Euglenozoa</taxon>
        <taxon>Kinetoplastea</taxon>
        <taxon>Metakinetoplastina</taxon>
        <taxon>Trypanosomatida</taxon>
        <taxon>Trypanosomatidae</taxon>
        <taxon>Trypanosoma</taxon>
    </lineage>
</organism>
<dbReference type="SUPFAM" id="SSF54001">
    <property type="entry name" value="Cysteine proteinases"/>
    <property type="match status" value="1"/>
</dbReference>
<name>A0A3L6L388_9TRYP</name>
<reference evidence="2" key="1">
    <citation type="submission" date="2018-09" db="EMBL/GenBank/DDBJ databases">
        <title>whole genome sequence of T. equiperdum IVM-t1 strain.</title>
        <authorList>
            <person name="Suganuma K."/>
        </authorList>
    </citation>
    <scope>NUCLEOTIDE SEQUENCE [LARGE SCALE GENOMIC DNA]</scope>
    <source>
        <strain evidence="2">IVM-t1</strain>
    </source>
</reference>
<accession>A0A3L6L388</accession>
<evidence type="ECO:0000259" key="1">
    <source>
        <dbReference type="PROSITE" id="PS50911"/>
    </source>
</evidence>
<proteinExistence type="predicted"/>
<dbReference type="InterPro" id="IPR038765">
    <property type="entry name" value="Papain-like_cys_pep_sf"/>
</dbReference>
<dbReference type="AlphaFoldDB" id="A0A3L6L388"/>
<dbReference type="PANTHER" id="PTHR30094:SF17">
    <property type="entry name" value="SYNTHETASE, PUTATIVE-RELATED"/>
    <property type="match status" value="1"/>
</dbReference>
<dbReference type="PROSITE" id="PS50911">
    <property type="entry name" value="CHAP"/>
    <property type="match status" value="1"/>
</dbReference>
<dbReference type="Pfam" id="PF05257">
    <property type="entry name" value="CHAP"/>
    <property type="match status" value="1"/>
</dbReference>
<dbReference type="InterPro" id="IPR051705">
    <property type="entry name" value="Gsp_Synthetase/Amidase"/>
</dbReference>
<dbReference type="PANTHER" id="PTHR30094">
    <property type="entry name" value="BIFUNCTIONAL GLUTATHIONYLSPERMIDINE SYNTHETASE/AMIDASE-RELATED"/>
    <property type="match status" value="1"/>
</dbReference>
<dbReference type="InterPro" id="IPR007921">
    <property type="entry name" value="CHAP_dom"/>
</dbReference>
<dbReference type="Gene3D" id="3.90.1720.10">
    <property type="entry name" value="endopeptidase domain like (from Nostoc punctiforme)"/>
    <property type="match status" value="1"/>
</dbReference>